<dbReference type="AlphaFoldDB" id="A0A5E4MXZ7"/>
<protein>
    <submittedName>
        <fullName evidence="2">Uncharacterized protein</fullName>
    </submittedName>
</protein>
<feature type="compositionally biased region" description="Basic and acidic residues" evidence="1">
    <location>
        <begin position="10"/>
        <end position="19"/>
    </location>
</feature>
<keyword evidence="3" id="KW-1185">Reference proteome</keyword>
<evidence type="ECO:0000313" key="3">
    <source>
        <dbReference type="Proteomes" id="UP000325440"/>
    </source>
</evidence>
<feature type="compositionally biased region" description="Basic residues" evidence="1">
    <location>
        <begin position="132"/>
        <end position="146"/>
    </location>
</feature>
<evidence type="ECO:0000313" key="2">
    <source>
        <dbReference type="EMBL" id="VVC37216.1"/>
    </source>
</evidence>
<dbReference type="EMBL" id="CABPRJ010001443">
    <property type="protein sequence ID" value="VVC37216.1"/>
    <property type="molecule type" value="Genomic_DNA"/>
</dbReference>
<gene>
    <name evidence="2" type="ORF">CINCED_3A016565</name>
</gene>
<evidence type="ECO:0000256" key="1">
    <source>
        <dbReference type="SAM" id="MobiDB-lite"/>
    </source>
</evidence>
<sequence>MEQQEQGTPGDRDENKEKPVPVPLTLENLQYFDLREYAIKVIQIAYIQLKCLRKMAMVRARQLRNIRQRPSYSAYMDHRAKDERWIDELVHEINMLEKEQSDPEHCAELWHPRLHSSEWIKDHNETTAKPRQVVKSKSRNDKKRVL</sequence>
<organism evidence="2 3">
    <name type="scientific">Cinara cedri</name>
    <dbReference type="NCBI Taxonomy" id="506608"/>
    <lineage>
        <taxon>Eukaryota</taxon>
        <taxon>Metazoa</taxon>
        <taxon>Ecdysozoa</taxon>
        <taxon>Arthropoda</taxon>
        <taxon>Hexapoda</taxon>
        <taxon>Insecta</taxon>
        <taxon>Pterygota</taxon>
        <taxon>Neoptera</taxon>
        <taxon>Paraneoptera</taxon>
        <taxon>Hemiptera</taxon>
        <taxon>Sternorrhyncha</taxon>
        <taxon>Aphidomorpha</taxon>
        <taxon>Aphidoidea</taxon>
        <taxon>Aphididae</taxon>
        <taxon>Lachninae</taxon>
        <taxon>Cinara</taxon>
    </lineage>
</organism>
<feature type="region of interest" description="Disordered" evidence="1">
    <location>
        <begin position="1"/>
        <end position="20"/>
    </location>
</feature>
<reference evidence="2 3" key="1">
    <citation type="submission" date="2019-08" db="EMBL/GenBank/DDBJ databases">
        <authorList>
            <person name="Alioto T."/>
            <person name="Alioto T."/>
            <person name="Gomez Garrido J."/>
        </authorList>
    </citation>
    <scope>NUCLEOTIDE SEQUENCE [LARGE SCALE GENOMIC DNA]</scope>
</reference>
<proteinExistence type="predicted"/>
<dbReference type="Proteomes" id="UP000325440">
    <property type="component" value="Unassembled WGS sequence"/>
</dbReference>
<accession>A0A5E4MXZ7</accession>
<name>A0A5E4MXZ7_9HEMI</name>
<feature type="region of interest" description="Disordered" evidence="1">
    <location>
        <begin position="121"/>
        <end position="146"/>
    </location>
</feature>